<reference evidence="1 2" key="1">
    <citation type="submission" date="2018-12" db="EMBL/GenBank/DDBJ databases">
        <title>Venturia inaequalis Genome Resource.</title>
        <authorList>
            <person name="Lichtner F.J."/>
        </authorList>
    </citation>
    <scope>NUCLEOTIDE SEQUENCE [LARGE SCALE GENOMIC DNA]</scope>
    <source>
        <strain evidence="1 2">120213</strain>
    </source>
</reference>
<gene>
    <name evidence="1" type="ORF">EG328_000213</name>
</gene>
<protein>
    <submittedName>
        <fullName evidence="1">Uncharacterized protein</fullName>
    </submittedName>
</protein>
<dbReference type="InterPro" id="IPR038099">
    <property type="entry name" value="BldD-like_C_sf"/>
</dbReference>
<sequence>MASPNNKNLPLSAKSSASITFLTLPRKIRQEILLQSLPAFDTSIPLSRWPESLSKLRRDISNRVLSLREVDPRLLEDVYSVDTRMLQELEELMLMTIERNKMIIREDKAFLAKEKALLAEQERKLLALGYVVRHGRLEEA</sequence>
<dbReference type="Gene3D" id="1.10.10.1930">
    <property type="match status" value="1"/>
</dbReference>
<organism evidence="1 2">
    <name type="scientific">Venturia inaequalis</name>
    <name type="common">Apple scab fungus</name>
    <dbReference type="NCBI Taxonomy" id="5025"/>
    <lineage>
        <taxon>Eukaryota</taxon>
        <taxon>Fungi</taxon>
        <taxon>Dikarya</taxon>
        <taxon>Ascomycota</taxon>
        <taxon>Pezizomycotina</taxon>
        <taxon>Dothideomycetes</taxon>
        <taxon>Pleosporomycetidae</taxon>
        <taxon>Venturiales</taxon>
        <taxon>Venturiaceae</taxon>
        <taxon>Venturia</taxon>
    </lineage>
</organism>
<dbReference type="EMBL" id="WNWS01000101">
    <property type="protein sequence ID" value="KAE9980576.1"/>
    <property type="molecule type" value="Genomic_DNA"/>
</dbReference>
<name>A0A8H3Z5M9_VENIN</name>
<proteinExistence type="predicted"/>
<accession>A0A8H3Z5M9</accession>
<dbReference type="Proteomes" id="UP000447873">
    <property type="component" value="Unassembled WGS sequence"/>
</dbReference>
<dbReference type="AlphaFoldDB" id="A0A8H3Z5M9"/>
<evidence type="ECO:0000313" key="1">
    <source>
        <dbReference type="EMBL" id="KAE9980576.1"/>
    </source>
</evidence>
<evidence type="ECO:0000313" key="2">
    <source>
        <dbReference type="Proteomes" id="UP000447873"/>
    </source>
</evidence>
<comment type="caution">
    <text evidence="1">The sequence shown here is derived from an EMBL/GenBank/DDBJ whole genome shotgun (WGS) entry which is preliminary data.</text>
</comment>